<dbReference type="InterPro" id="IPR001584">
    <property type="entry name" value="Integrase_cat-core"/>
</dbReference>
<dbReference type="Pfam" id="PF00665">
    <property type="entry name" value="rve"/>
    <property type="match status" value="1"/>
</dbReference>
<accession>A0A0Q0D5Y5</accession>
<evidence type="ECO:0000313" key="6">
    <source>
        <dbReference type="Proteomes" id="UP000050266"/>
    </source>
</evidence>
<dbReference type="Proteomes" id="UP000050266">
    <property type="component" value="Unassembled WGS sequence"/>
</dbReference>
<reference evidence="5 7" key="2">
    <citation type="submission" date="2018-08" db="EMBL/GenBank/DDBJ databases">
        <title>Recombination of ecologically and evolutionarily significant loci maintains genetic cohesion in the Pseudomonas syringae species complex.</title>
        <authorList>
            <person name="Dillon M."/>
            <person name="Thakur S."/>
            <person name="Almeida R.N.D."/>
            <person name="Weir B.S."/>
            <person name="Guttman D.S."/>
        </authorList>
    </citation>
    <scope>NUCLEOTIDE SEQUENCE [LARGE SCALE GENOMIC DNA]</scope>
    <source>
        <strain evidence="5 7">ICMP 5931</strain>
    </source>
</reference>
<evidence type="ECO:0000259" key="3">
    <source>
        <dbReference type="PROSITE" id="PS50994"/>
    </source>
</evidence>
<dbReference type="InterPro" id="IPR017895">
    <property type="entry name" value="HTH_IS408/IS1162_type"/>
</dbReference>
<protein>
    <submittedName>
        <fullName evidence="4">Putative transposase subunit</fullName>
    </submittedName>
</protein>
<sequence length="347" mass="39022">MRKIREVLRLKFEVGLSARQVAASLQVGRASVGEYLNRFAASGLTWPSVLTDSELQRHLFPPPPAVPSDQRPMPDWAHVHAELRRPGVTLALLWQEYRLAQPQGFQYSWFCEHYRLWAAKVDVVMRQEHRAGEKLFVDYAGQTVPVIDRRTGEIRQAQIFVAVLGASSYTFAEATWSQKLPDWLGSHVRCFAFLGGTSQILVPDNLRSGVSKAHRYEPDINPSYRDLAEHYGVAVLPARSRKPKDKAKVEVGVQVVERWILAVLRNRQFFSLGELIPPSHCCWIASITSPSKSCPAHAGQPSWPSTNRPCKGCRNTPTSTPNGKRYASISTTTSRLMATSTRCRTSW</sequence>
<comment type="caution">
    <text evidence="4">The sequence shown here is derived from an EMBL/GenBank/DDBJ whole genome shotgun (WGS) entry which is preliminary data.</text>
</comment>
<dbReference type="PROSITE" id="PS50532">
    <property type="entry name" value="HTH_IS408"/>
    <property type="match status" value="1"/>
</dbReference>
<evidence type="ECO:0000256" key="1">
    <source>
        <dbReference type="SAM" id="MobiDB-lite"/>
    </source>
</evidence>
<reference evidence="4 6" key="1">
    <citation type="submission" date="2015-09" db="EMBL/GenBank/DDBJ databases">
        <title>Genome announcement of multiple Pseudomonas syringae strains.</title>
        <authorList>
            <person name="Thakur S."/>
            <person name="Wang P.W."/>
            <person name="Gong Y."/>
            <person name="Weir B.S."/>
            <person name="Guttman D.S."/>
        </authorList>
    </citation>
    <scope>NUCLEOTIDE SEQUENCE [LARGE SCALE GENOMIC DNA]</scope>
    <source>
        <strain evidence="4 6">ICMP3962</strain>
    </source>
</reference>
<evidence type="ECO:0000259" key="2">
    <source>
        <dbReference type="PROSITE" id="PS50532"/>
    </source>
</evidence>
<feature type="domain" description="HTH IS408-type" evidence="2">
    <location>
        <begin position="4"/>
        <end position="83"/>
    </location>
</feature>
<name>A0A0Q0D5Y5_PSEA0</name>
<feature type="domain" description="Integrase catalytic" evidence="3">
    <location>
        <begin position="127"/>
        <end position="265"/>
    </location>
</feature>
<dbReference type="GO" id="GO:0015074">
    <property type="term" value="P:DNA integration"/>
    <property type="evidence" value="ECO:0007669"/>
    <property type="project" value="InterPro"/>
</dbReference>
<dbReference type="EMBL" id="LJRQ01000028">
    <property type="protein sequence ID" value="KPZ18372.1"/>
    <property type="molecule type" value="Genomic_DNA"/>
</dbReference>
<feature type="region of interest" description="Disordered" evidence="1">
    <location>
        <begin position="295"/>
        <end position="324"/>
    </location>
</feature>
<evidence type="ECO:0000313" key="7">
    <source>
        <dbReference type="Proteomes" id="UP000271097"/>
    </source>
</evidence>
<dbReference type="PANTHER" id="PTHR35004:SF8">
    <property type="entry name" value="TRANSPOSASE RV3428C-RELATED"/>
    <property type="match status" value="1"/>
</dbReference>
<dbReference type="AlphaFoldDB" id="A0A0Q0D5Y5"/>
<dbReference type="PATRIC" id="fig|251720.4.peg.4654"/>
<evidence type="ECO:0000313" key="5">
    <source>
        <dbReference type="EMBL" id="RMR22492.1"/>
    </source>
</evidence>
<feature type="compositionally biased region" description="Polar residues" evidence="1">
    <location>
        <begin position="315"/>
        <end position="324"/>
    </location>
</feature>
<dbReference type="EMBL" id="RBRS01000094">
    <property type="protein sequence ID" value="RMR22492.1"/>
    <property type="molecule type" value="Genomic_DNA"/>
</dbReference>
<dbReference type="NCBIfam" id="NF033546">
    <property type="entry name" value="transpos_IS21"/>
    <property type="match status" value="1"/>
</dbReference>
<proteinExistence type="predicted"/>
<evidence type="ECO:0000313" key="4">
    <source>
        <dbReference type="EMBL" id="KPZ18372.1"/>
    </source>
</evidence>
<dbReference type="PROSITE" id="PS50994">
    <property type="entry name" value="INTEGRASE"/>
    <property type="match status" value="1"/>
</dbReference>
<gene>
    <name evidence="4" type="ORF">ALO41_05364</name>
    <name evidence="5" type="ORF">ALP90_02040</name>
</gene>
<organism evidence="4 6">
    <name type="scientific">Pseudomonas amygdali pv. ulmi</name>
    <dbReference type="NCBI Taxonomy" id="251720"/>
    <lineage>
        <taxon>Bacteria</taxon>
        <taxon>Pseudomonadati</taxon>
        <taxon>Pseudomonadota</taxon>
        <taxon>Gammaproteobacteria</taxon>
        <taxon>Pseudomonadales</taxon>
        <taxon>Pseudomonadaceae</taxon>
        <taxon>Pseudomonas</taxon>
        <taxon>Pseudomonas amygdali</taxon>
    </lineage>
</organism>
<dbReference type="Proteomes" id="UP000271097">
    <property type="component" value="Unassembled WGS sequence"/>
</dbReference>
<dbReference type="PANTHER" id="PTHR35004">
    <property type="entry name" value="TRANSPOSASE RV3428C-RELATED"/>
    <property type="match status" value="1"/>
</dbReference>